<evidence type="ECO:0000313" key="1">
    <source>
        <dbReference type="EMBL" id="RVW13141.1"/>
    </source>
</evidence>
<evidence type="ECO:0008006" key="3">
    <source>
        <dbReference type="Google" id="ProtNLM"/>
    </source>
</evidence>
<reference evidence="1 2" key="1">
    <citation type="journal article" date="2018" name="PLoS Genet.">
        <title>Population sequencing reveals clonal diversity and ancestral inbreeding in the grapevine cultivar Chardonnay.</title>
        <authorList>
            <person name="Roach M.J."/>
            <person name="Johnson D.L."/>
            <person name="Bohlmann J."/>
            <person name="van Vuuren H.J."/>
            <person name="Jones S.J."/>
            <person name="Pretorius I.S."/>
            <person name="Schmidt S.A."/>
            <person name="Borneman A.R."/>
        </authorList>
    </citation>
    <scope>NUCLEOTIDE SEQUENCE [LARGE SCALE GENOMIC DNA]</scope>
    <source>
        <strain evidence="2">cv. Chardonnay</strain>
        <tissue evidence="1">Leaf</tissue>
    </source>
</reference>
<evidence type="ECO:0000313" key="2">
    <source>
        <dbReference type="Proteomes" id="UP000288805"/>
    </source>
</evidence>
<protein>
    <recommendedName>
        <fullName evidence="3">Retrovirus-related Pol polyprotein from transposon RE1</fullName>
    </recommendedName>
</protein>
<dbReference type="AlphaFoldDB" id="A0A438BQA3"/>
<sequence length="160" mass="17455">MVVPPMRNFGNSKTMPLILSGSNVVAMARTGSEKNHRPVSDKDNDLKHLQAHALLNPMVVSSNASATFNLPAQVIPSSLMIVSSLSPSIVSTIYGLETSRLAWQALNSRFAAPSTSRISLIKRKLQSVQQGSMSCQSFLDEVNLSQMNYQQLANLLRILT</sequence>
<name>A0A438BQA3_VITVI</name>
<organism evidence="1 2">
    <name type="scientific">Vitis vinifera</name>
    <name type="common">Grape</name>
    <dbReference type="NCBI Taxonomy" id="29760"/>
    <lineage>
        <taxon>Eukaryota</taxon>
        <taxon>Viridiplantae</taxon>
        <taxon>Streptophyta</taxon>
        <taxon>Embryophyta</taxon>
        <taxon>Tracheophyta</taxon>
        <taxon>Spermatophyta</taxon>
        <taxon>Magnoliopsida</taxon>
        <taxon>eudicotyledons</taxon>
        <taxon>Gunneridae</taxon>
        <taxon>Pentapetalae</taxon>
        <taxon>rosids</taxon>
        <taxon>Vitales</taxon>
        <taxon>Vitaceae</taxon>
        <taxon>Viteae</taxon>
        <taxon>Vitis</taxon>
    </lineage>
</organism>
<accession>A0A438BQA3</accession>
<dbReference type="EMBL" id="QGNW01002663">
    <property type="protein sequence ID" value="RVW13141.1"/>
    <property type="molecule type" value="Genomic_DNA"/>
</dbReference>
<dbReference type="Proteomes" id="UP000288805">
    <property type="component" value="Unassembled WGS sequence"/>
</dbReference>
<proteinExistence type="predicted"/>
<comment type="caution">
    <text evidence="1">The sequence shown here is derived from an EMBL/GenBank/DDBJ whole genome shotgun (WGS) entry which is preliminary data.</text>
</comment>
<gene>
    <name evidence="1" type="ORF">CK203_104954</name>
</gene>